<dbReference type="PANTHER" id="PTHR43478:SF1">
    <property type="entry name" value="NA+_H+ ANTIPORTER NHAC-LIKE C-TERMINAL DOMAIN-CONTAINING PROTEIN"/>
    <property type="match status" value="1"/>
</dbReference>
<feature type="transmembrane region" description="Helical" evidence="6">
    <location>
        <begin position="102"/>
        <end position="121"/>
    </location>
</feature>
<evidence type="ECO:0000313" key="9">
    <source>
        <dbReference type="Proteomes" id="UP000050378"/>
    </source>
</evidence>
<feature type="transmembrane region" description="Helical" evidence="6">
    <location>
        <begin position="442"/>
        <end position="459"/>
    </location>
</feature>
<dbReference type="GO" id="GO:0005886">
    <property type="term" value="C:plasma membrane"/>
    <property type="evidence" value="ECO:0007669"/>
    <property type="project" value="UniProtKB-SubCell"/>
</dbReference>
<gene>
    <name evidence="8" type="ORF">AOG27_06525</name>
</gene>
<feature type="transmembrane region" description="Helical" evidence="6">
    <location>
        <begin position="316"/>
        <end position="333"/>
    </location>
</feature>
<feature type="transmembrane region" description="Helical" evidence="6">
    <location>
        <begin position="29"/>
        <end position="50"/>
    </location>
</feature>
<feature type="transmembrane region" description="Helical" evidence="6">
    <location>
        <begin position="142"/>
        <end position="171"/>
    </location>
</feature>
<feature type="transmembrane region" description="Helical" evidence="6">
    <location>
        <begin position="380"/>
        <end position="403"/>
    </location>
</feature>
<accession>A0A0P7DXB3</accession>
<feature type="transmembrane region" description="Helical" evidence="6">
    <location>
        <begin position="262"/>
        <end position="281"/>
    </location>
</feature>
<dbReference type="PANTHER" id="PTHR43478">
    <property type="entry name" value="NA+/H+ ANTIPORTER-RELATED"/>
    <property type="match status" value="1"/>
</dbReference>
<feature type="transmembrane region" description="Helical" evidence="6">
    <location>
        <begin position="353"/>
        <end position="373"/>
    </location>
</feature>
<feature type="transmembrane region" description="Helical" evidence="6">
    <location>
        <begin position="62"/>
        <end position="82"/>
    </location>
</feature>
<sequence>MQEPSALSLLPPVLVVVLAVFLRRPILSLLIGALFGLAMLGTTAVLANFADISLKVMQDETIAWLILVCGGFGALIALLVRTGGASAFAELALKFAKGQRSSLVMTFVLGVIIFIDDYLNALTVGETMKRITDKFKISREMLAYVVDSTAAPICVLVPLSTWAVFFGGLLVDNNVAPEGQGIAVYIQAIPYMLYAWFAVIVVLLVSLNVIPAFGPMKKAQLRAMNNQIEISNSQYTDVQTADEYAVKAAEENFETAASNGKLYNFLVPIVLLVAFTVYFDIDVYKGLLTTFTVVLPFYMLQKLMTLSELVERMLDGFKSMIPAIGTVVAAFIFKDVCDQLMLPQYVINTLSPYMTAQYLPAVVFLAMAVLAFATGSSWGIFAVTIPIVMPLAYAIDANIPLVIGALLSASSFGSQACFYSDSTVLAAQGSGCDLVSHAITQLPYTLLAATAAFIGFLLIA</sequence>
<feature type="transmembrane region" description="Helical" evidence="6">
    <location>
        <begin position="191"/>
        <end position="214"/>
    </location>
</feature>
<evidence type="ECO:0000313" key="8">
    <source>
        <dbReference type="EMBL" id="KPM84540.1"/>
    </source>
</evidence>
<dbReference type="RefSeq" id="WP_054552203.1">
    <property type="nucleotide sequence ID" value="NZ_LJTC01000003.1"/>
</dbReference>
<dbReference type="Pfam" id="PF03553">
    <property type="entry name" value="Na_H_antiporter"/>
    <property type="match status" value="1"/>
</dbReference>
<evidence type="ECO:0000259" key="7">
    <source>
        <dbReference type="Pfam" id="PF03553"/>
    </source>
</evidence>
<evidence type="ECO:0000256" key="3">
    <source>
        <dbReference type="ARBA" id="ARBA00022692"/>
    </source>
</evidence>
<dbReference type="OrthoDB" id="9762978at2"/>
<dbReference type="Proteomes" id="UP000050378">
    <property type="component" value="Unassembled WGS sequence"/>
</dbReference>
<feature type="domain" description="Na+/H+ antiporter NhaC-like C-terminal" evidence="7">
    <location>
        <begin position="154"/>
        <end position="458"/>
    </location>
</feature>
<protein>
    <submittedName>
        <fullName evidence="8">Sodium:proton antiporter</fullName>
    </submittedName>
</protein>
<dbReference type="InterPro" id="IPR018461">
    <property type="entry name" value="Na/H_Antiport_NhaC-like_C"/>
</dbReference>
<reference evidence="8 9" key="1">
    <citation type="submission" date="2015-09" db="EMBL/GenBank/DDBJ databases">
        <title>Draft Genome Sequence of Pseudoalteromonas lipolytica UCD-48B.</title>
        <authorList>
            <person name="Krusor M."/>
            <person name="Coil D.A."/>
            <person name="Lang J.M."/>
            <person name="Eisen J.A."/>
            <person name="Alexiev A."/>
        </authorList>
    </citation>
    <scope>NUCLEOTIDE SEQUENCE [LARGE SCALE GENOMIC DNA]</scope>
    <source>
        <strain evidence="8 9">UCD-48B</strain>
    </source>
</reference>
<comment type="caution">
    <text evidence="8">The sequence shown here is derived from an EMBL/GenBank/DDBJ whole genome shotgun (WGS) entry which is preliminary data.</text>
</comment>
<evidence type="ECO:0000256" key="2">
    <source>
        <dbReference type="ARBA" id="ARBA00022475"/>
    </source>
</evidence>
<dbReference type="STRING" id="570156.AOG27_06525"/>
<dbReference type="EMBL" id="LJTC01000003">
    <property type="protein sequence ID" value="KPM84540.1"/>
    <property type="molecule type" value="Genomic_DNA"/>
</dbReference>
<evidence type="ECO:0000256" key="1">
    <source>
        <dbReference type="ARBA" id="ARBA00004651"/>
    </source>
</evidence>
<evidence type="ECO:0000256" key="5">
    <source>
        <dbReference type="ARBA" id="ARBA00023136"/>
    </source>
</evidence>
<comment type="subcellular location">
    <subcellularLocation>
        <location evidence="1">Cell membrane</location>
        <topology evidence="1">Multi-pass membrane protein</topology>
    </subcellularLocation>
</comment>
<dbReference type="AlphaFoldDB" id="A0A0P7DXB3"/>
<evidence type="ECO:0000256" key="4">
    <source>
        <dbReference type="ARBA" id="ARBA00022989"/>
    </source>
</evidence>
<organism evidence="8 9">
    <name type="scientific">Pseudoalteromonas lipolytica</name>
    <dbReference type="NCBI Taxonomy" id="570156"/>
    <lineage>
        <taxon>Bacteria</taxon>
        <taxon>Pseudomonadati</taxon>
        <taxon>Pseudomonadota</taxon>
        <taxon>Gammaproteobacteria</taxon>
        <taxon>Alteromonadales</taxon>
        <taxon>Pseudoalteromonadaceae</taxon>
        <taxon>Pseudoalteromonas</taxon>
    </lineage>
</organism>
<feature type="transmembrane region" description="Helical" evidence="6">
    <location>
        <begin position="287"/>
        <end position="304"/>
    </location>
</feature>
<dbReference type="PATRIC" id="fig|570156.3.peg.2298"/>
<keyword evidence="4 6" id="KW-1133">Transmembrane helix</keyword>
<keyword evidence="3 6" id="KW-0812">Transmembrane</keyword>
<proteinExistence type="predicted"/>
<keyword evidence="5 6" id="KW-0472">Membrane</keyword>
<keyword evidence="2" id="KW-1003">Cell membrane</keyword>
<evidence type="ECO:0000256" key="6">
    <source>
        <dbReference type="SAM" id="Phobius"/>
    </source>
</evidence>
<name>A0A0P7DXB3_9GAMM</name>